<dbReference type="STRING" id="1073996.SAMN05444271_14117"/>
<dbReference type="AlphaFoldDB" id="A0A1H6XPK1"/>
<feature type="transmembrane region" description="Helical" evidence="2">
    <location>
        <begin position="127"/>
        <end position="145"/>
    </location>
</feature>
<feature type="transmembrane region" description="Helical" evidence="2">
    <location>
        <begin position="82"/>
        <end position="102"/>
    </location>
</feature>
<proteinExistence type="predicted"/>
<sequence length="310" mass="33160">MTSAESASTAAERDTVDPANEHHPSQGVDPVDRSVSWESIAPNRFRSFVAGGLGGIIGLALVAVATHNPPLISGEWLSVDPLAWVGGLVVVAGALALGYWLSTANGPMDGERDAVTERLGQQSDWTWIRPVWVGCGVVVSGITIWSLGGAAASLHLFPMAALWVSLLFQEWGVRRTVDPEAGVVEANRPSYTRRRSLDWAVGVRRFDVLGRSLFVVSNRGKRWYTGIHFLPVPAALASQVDATLQRVVDENESPERIRRDERIITAAVGVSMLAVGPLLYLLSGETALLLIAAGPSAIIAHGLLLHATRG</sequence>
<dbReference type="EMBL" id="FNYR01000041">
    <property type="protein sequence ID" value="SEJ29514.1"/>
    <property type="molecule type" value="Genomic_DNA"/>
</dbReference>
<dbReference type="KEGG" id="hae:halTADL_2420"/>
<dbReference type="Proteomes" id="UP000198888">
    <property type="component" value="Unassembled WGS sequence"/>
</dbReference>
<keyword evidence="4" id="KW-1185">Reference proteome</keyword>
<keyword evidence="2" id="KW-1133">Transmembrane helix</keyword>
<feature type="transmembrane region" description="Helical" evidence="2">
    <location>
        <begin position="48"/>
        <end position="67"/>
    </location>
</feature>
<accession>A0A2H4Q465</accession>
<feature type="region of interest" description="Disordered" evidence="1">
    <location>
        <begin position="1"/>
        <end position="33"/>
    </location>
</feature>
<evidence type="ECO:0000256" key="1">
    <source>
        <dbReference type="SAM" id="MobiDB-lite"/>
    </source>
</evidence>
<gene>
    <name evidence="3" type="ORF">SAMN05444271_14117</name>
</gene>
<name>A0A1H6XPK1_9EURY</name>
<organism evidence="3 4">
    <name type="scientific">Halohasta litchfieldiae</name>
    <dbReference type="NCBI Taxonomy" id="1073996"/>
    <lineage>
        <taxon>Archaea</taxon>
        <taxon>Methanobacteriati</taxon>
        <taxon>Methanobacteriota</taxon>
        <taxon>Stenosarchaea group</taxon>
        <taxon>Halobacteria</taxon>
        <taxon>Halobacteriales</taxon>
        <taxon>Haloferacaceae</taxon>
        <taxon>Halohasta</taxon>
    </lineage>
</organism>
<keyword evidence="2" id="KW-0472">Membrane</keyword>
<feature type="compositionally biased region" description="Low complexity" evidence="1">
    <location>
        <begin position="1"/>
        <end position="10"/>
    </location>
</feature>
<evidence type="ECO:0000256" key="2">
    <source>
        <dbReference type="SAM" id="Phobius"/>
    </source>
</evidence>
<feature type="transmembrane region" description="Helical" evidence="2">
    <location>
        <begin position="288"/>
        <end position="307"/>
    </location>
</feature>
<feature type="transmembrane region" description="Helical" evidence="2">
    <location>
        <begin position="151"/>
        <end position="168"/>
    </location>
</feature>
<evidence type="ECO:0000313" key="4">
    <source>
        <dbReference type="Proteomes" id="UP000198888"/>
    </source>
</evidence>
<reference evidence="3 4" key="1">
    <citation type="submission" date="2016-10" db="EMBL/GenBank/DDBJ databases">
        <authorList>
            <person name="de Groot N.N."/>
        </authorList>
    </citation>
    <scope>NUCLEOTIDE SEQUENCE [LARGE SCALE GENOMIC DNA]</scope>
    <source>
        <strain evidence="3 4">DSM 22187</strain>
    </source>
</reference>
<protein>
    <submittedName>
        <fullName evidence="3">Uncharacterized protein</fullName>
    </submittedName>
</protein>
<feature type="compositionally biased region" description="Basic and acidic residues" evidence="1">
    <location>
        <begin position="11"/>
        <end position="24"/>
    </location>
</feature>
<keyword evidence="2" id="KW-0812">Transmembrane</keyword>
<evidence type="ECO:0000313" key="3">
    <source>
        <dbReference type="EMBL" id="SEJ29514.1"/>
    </source>
</evidence>
<feature type="transmembrane region" description="Helical" evidence="2">
    <location>
        <begin position="263"/>
        <end position="282"/>
    </location>
</feature>
<accession>A0A1H6XPK1</accession>